<dbReference type="NCBIfam" id="TIGR01123">
    <property type="entry name" value="ilvE_II"/>
    <property type="match status" value="1"/>
</dbReference>
<dbReference type="OrthoDB" id="409992at2759"/>
<gene>
    <name evidence="7" type="ORF">INT48_007250</name>
</gene>
<name>A0A8H7VRK5_9FUNG</name>
<dbReference type="PANTHER" id="PTHR42825:SF2">
    <property type="entry name" value="BRANCHED-CHAIN-AMINO-ACID AMINOTRANSFERASE 3, CHLOROPLASTIC-RELATED"/>
    <property type="match status" value="1"/>
</dbReference>
<dbReference type="PANTHER" id="PTHR42825">
    <property type="entry name" value="AMINO ACID AMINOTRANSFERASE"/>
    <property type="match status" value="1"/>
</dbReference>
<dbReference type="Gene3D" id="3.30.470.10">
    <property type="match status" value="1"/>
</dbReference>
<dbReference type="InterPro" id="IPR043132">
    <property type="entry name" value="BCAT-like_C"/>
</dbReference>
<evidence type="ECO:0000256" key="4">
    <source>
        <dbReference type="ARBA" id="ARBA00022679"/>
    </source>
</evidence>
<comment type="similarity">
    <text evidence="2">Belongs to the class-IV pyridoxal-phosphate-dependent aminotransferase family.</text>
</comment>
<dbReference type="CDD" id="cd01557">
    <property type="entry name" value="BCAT_beta_family"/>
    <property type="match status" value="1"/>
</dbReference>
<dbReference type="Pfam" id="PF01063">
    <property type="entry name" value="Aminotran_4"/>
    <property type="match status" value="1"/>
</dbReference>
<keyword evidence="3" id="KW-0032">Aminotransferase</keyword>
<comment type="cofactor">
    <cofactor evidence="1">
        <name>pyridoxal 5'-phosphate</name>
        <dbReference type="ChEBI" id="CHEBI:597326"/>
    </cofactor>
</comment>
<keyword evidence="5" id="KW-0663">Pyridoxal phosphate</keyword>
<accession>A0A8H7VRK5</accession>
<sequence length="358" mass="39359">MVKPVTPPSSTFDFSSMGFQYRDINGFMKYVWTEESGWSAGSLETDPLLKVHMCATGLNYGQQCFEGMKAFRDGEGRVRIFRPYVNAARMVLSAEKGFMPAIPEDLFVEGVRRTVEANLEYVPPKETDGSLYIRPLLFGSGPFIGMGAAPEFTFVVFAMPVGSFYTGGIEPVDSLILEDCDRSAPFGTGAAKLGGNYAPTFGPIMKAKKMGYPLTLHLDAKTHTFIDEFSTSNFVALTPADADGKRTFVTPNSHTILRSVTRLSLEDVAEKLGWKVEERAVSLEEIEQGKFDEVAACGTAAIITPVRKIVQGEKQILIGKGDQTKIGPGFEKLYNEYRGIQTGDIKDTFGWMWPAEGL</sequence>
<dbReference type="EMBL" id="JAEPRE010000364">
    <property type="protein sequence ID" value="KAG2228757.1"/>
    <property type="molecule type" value="Genomic_DNA"/>
</dbReference>
<evidence type="ECO:0008006" key="9">
    <source>
        <dbReference type="Google" id="ProtNLM"/>
    </source>
</evidence>
<dbReference type="GO" id="GO:0004084">
    <property type="term" value="F:branched-chain-amino-acid transaminase activity"/>
    <property type="evidence" value="ECO:0007669"/>
    <property type="project" value="InterPro"/>
</dbReference>
<evidence type="ECO:0000256" key="3">
    <source>
        <dbReference type="ARBA" id="ARBA00022576"/>
    </source>
</evidence>
<reference evidence="7" key="1">
    <citation type="submission" date="2021-01" db="EMBL/GenBank/DDBJ databases">
        <title>Metabolic potential, ecology and presence of endohyphal bacteria is reflected in genomic diversity of Mucoromycotina.</title>
        <authorList>
            <person name="Muszewska A."/>
            <person name="Okrasinska A."/>
            <person name="Steczkiewicz K."/>
            <person name="Drgas O."/>
            <person name="Orlowska M."/>
            <person name="Perlinska-Lenart U."/>
            <person name="Aleksandrzak-Piekarczyk T."/>
            <person name="Szatraj K."/>
            <person name="Zielenkiewicz U."/>
            <person name="Pilsyk S."/>
            <person name="Malc E."/>
            <person name="Mieczkowski P."/>
            <person name="Kruszewska J.S."/>
            <person name="Biernat P."/>
            <person name="Pawlowska J."/>
        </authorList>
    </citation>
    <scope>NUCLEOTIDE SEQUENCE</scope>
    <source>
        <strain evidence="7">WA0000018081</strain>
    </source>
</reference>
<dbReference type="InterPro" id="IPR005786">
    <property type="entry name" value="B_amino_transII"/>
</dbReference>
<dbReference type="SUPFAM" id="SSF56752">
    <property type="entry name" value="D-aminoacid aminotransferase-like PLP-dependent enzymes"/>
    <property type="match status" value="1"/>
</dbReference>
<dbReference type="PIRSF" id="PIRSF006468">
    <property type="entry name" value="BCAT1"/>
    <property type="match status" value="1"/>
</dbReference>
<dbReference type="AlphaFoldDB" id="A0A8H7VRK5"/>
<evidence type="ECO:0000256" key="2">
    <source>
        <dbReference type="ARBA" id="ARBA00009320"/>
    </source>
</evidence>
<dbReference type="InterPro" id="IPR001544">
    <property type="entry name" value="Aminotrans_IV"/>
</dbReference>
<proteinExistence type="inferred from homology"/>
<feature type="modified residue" description="N6-(pyridoxal phosphate)lysine" evidence="6">
    <location>
        <position position="192"/>
    </location>
</feature>
<comment type="caution">
    <text evidence="7">The sequence shown here is derived from an EMBL/GenBank/DDBJ whole genome shotgun (WGS) entry which is preliminary data.</text>
</comment>
<dbReference type="NCBIfam" id="NF009897">
    <property type="entry name" value="PRK13357.1"/>
    <property type="match status" value="1"/>
</dbReference>
<protein>
    <recommendedName>
        <fullName evidence="9">Branched-chain amino acid aminotransferase</fullName>
    </recommendedName>
</protein>
<organism evidence="7 8">
    <name type="scientific">Thamnidium elegans</name>
    <dbReference type="NCBI Taxonomy" id="101142"/>
    <lineage>
        <taxon>Eukaryota</taxon>
        <taxon>Fungi</taxon>
        <taxon>Fungi incertae sedis</taxon>
        <taxon>Mucoromycota</taxon>
        <taxon>Mucoromycotina</taxon>
        <taxon>Mucoromycetes</taxon>
        <taxon>Mucorales</taxon>
        <taxon>Mucorineae</taxon>
        <taxon>Mucoraceae</taxon>
        <taxon>Thamnidium</taxon>
    </lineage>
</organism>
<dbReference type="InterPro" id="IPR036038">
    <property type="entry name" value="Aminotransferase-like"/>
</dbReference>
<evidence type="ECO:0000313" key="7">
    <source>
        <dbReference type="EMBL" id="KAG2228757.1"/>
    </source>
</evidence>
<keyword evidence="8" id="KW-1185">Reference proteome</keyword>
<evidence type="ECO:0000256" key="5">
    <source>
        <dbReference type="ARBA" id="ARBA00022898"/>
    </source>
</evidence>
<dbReference type="InterPro" id="IPR033939">
    <property type="entry name" value="BCAT_family"/>
</dbReference>
<evidence type="ECO:0000256" key="6">
    <source>
        <dbReference type="PIRSR" id="PIRSR006468-1"/>
    </source>
</evidence>
<dbReference type="InterPro" id="IPR043131">
    <property type="entry name" value="BCAT-like_N"/>
</dbReference>
<evidence type="ECO:0000313" key="8">
    <source>
        <dbReference type="Proteomes" id="UP000613177"/>
    </source>
</evidence>
<evidence type="ECO:0000256" key="1">
    <source>
        <dbReference type="ARBA" id="ARBA00001933"/>
    </source>
</evidence>
<dbReference type="Gene3D" id="3.20.10.10">
    <property type="entry name" value="D-amino Acid Aminotransferase, subunit A, domain 2"/>
    <property type="match status" value="1"/>
</dbReference>
<dbReference type="Proteomes" id="UP000613177">
    <property type="component" value="Unassembled WGS sequence"/>
</dbReference>
<keyword evidence="4" id="KW-0808">Transferase</keyword>
<dbReference type="GO" id="GO:0009081">
    <property type="term" value="P:branched-chain amino acid metabolic process"/>
    <property type="evidence" value="ECO:0007669"/>
    <property type="project" value="InterPro"/>
</dbReference>